<reference evidence="5 6" key="1">
    <citation type="submission" date="2019-01" db="EMBL/GenBank/DDBJ databases">
        <title>Sequencing of cultivated peanut Arachis hypogaea provides insights into genome evolution and oil improvement.</title>
        <authorList>
            <person name="Chen X."/>
        </authorList>
    </citation>
    <scope>NUCLEOTIDE SEQUENCE [LARGE SCALE GENOMIC DNA]</scope>
    <source>
        <strain evidence="6">cv. Fuhuasheng</strain>
        <tissue evidence="5">Leaves</tissue>
    </source>
</reference>
<evidence type="ECO:0000259" key="4">
    <source>
        <dbReference type="PROSITE" id="PS51998"/>
    </source>
</evidence>
<keyword evidence="1" id="KW-0862">Zinc</keyword>
<accession>A0A444YLA1</accession>
<evidence type="ECO:0000313" key="5">
    <source>
        <dbReference type="EMBL" id="RYR02682.1"/>
    </source>
</evidence>
<dbReference type="STRING" id="3818.A0A444YLA1"/>
<evidence type="ECO:0000256" key="2">
    <source>
        <dbReference type="SAM" id="MobiDB-lite"/>
    </source>
</evidence>
<keyword evidence="6" id="KW-1185">Reference proteome</keyword>
<feature type="domain" description="DEK-C" evidence="4">
    <location>
        <begin position="5"/>
        <end position="62"/>
    </location>
</feature>
<dbReference type="PANTHER" id="PTHR47592">
    <property type="entry name" value="PBF68 PROTEIN"/>
    <property type="match status" value="1"/>
</dbReference>
<dbReference type="GO" id="GO:0006355">
    <property type="term" value="P:regulation of DNA-templated transcription"/>
    <property type="evidence" value="ECO:0007669"/>
    <property type="project" value="InterPro"/>
</dbReference>
<dbReference type="InterPro" id="IPR003173">
    <property type="entry name" value="PC4_C"/>
</dbReference>
<evidence type="ECO:0000313" key="6">
    <source>
        <dbReference type="Proteomes" id="UP000289738"/>
    </source>
</evidence>
<keyword evidence="1" id="KW-0479">Metal-binding</keyword>
<dbReference type="SUPFAM" id="SSF57756">
    <property type="entry name" value="Retrovirus zinc finger-like domains"/>
    <property type="match status" value="1"/>
</dbReference>
<feature type="region of interest" description="Disordered" evidence="2">
    <location>
        <begin position="410"/>
        <end position="436"/>
    </location>
</feature>
<keyword evidence="1" id="KW-0863">Zinc-finger</keyword>
<dbReference type="Pfam" id="PF08766">
    <property type="entry name" value="DEK_C"/>
    <property type="match status" value="1"/>
</dbReference>
<dbReference type="Pfam" id="PF14223">
    <property type="entry name" value="Retrotran_gag_2"/>
    <property type="match status" value="1"/>
</dbReference>
<dbReference type="EMBL" id="SDMP01000016">
    <property type="protein sequence ID" value="RYR02682.1"/>
    <property type="molecule type" value="Genomic_DNA"/>
</dbReference>
<dbReference type="GO" id="GO:0008270">
    <property type="term" value="F:zinc ion binding"/>
    <property type="evidence" value="ECO:0007669"/>
    <property type="project" value="UniProtKB-KW"/>
</dbReference>
<dbReference type="PANTHER" id="PTHR47592:SF6">
    <property type="entry name" value="PBF68 PROTEIN"/>
    <property type="match status" value="1"/>
</dbReference>
<dbReference type="SUPFAM" id="SSF54447">
    <property type="entry name" value="ssDNA-binding transcriptional regulator domain"/>
    <property type="match status" value="1"/>
</dbReference>
<dbReference type="PROSITE" id="PS51998">
    <property type="entry name" value="DEK_C"/>
    <property type="match status" value="1"/>
</dbReference>
<dbReference type="InterPro" id="IPR009044">
    <property type="entry name" value="ssDNA-bd_transcriptional_reg"/>
</dbReference>
<dbReference type="SMART" id="SM00343">
    <property type="entry name" value="ZnF_C2HC"/>
    <property type="match status" value="1"/>
</dbReference>
<dbReference type="Gene3D" id="2.30.31.10">
    <property type="entry name" value="Transcriptional Coactivator Pc4, Chain A"/>
    <property type="match status" value="1"/>
</dbReference>
<protein>
    <submittedName>
        <fullName evidence="5">Uncharacterized protein</fullName>
    </submittedName>
</protein>
<dbReference type="PROSITE" id="PS50158">
    <property type="entry name" value="ZF_CCHC"/>
    <property type="match status" value="1"/>
</dbReference>
<evidence type="ECO:0000259" key="3">
    <source>
        <dbReference type="PROSITE" id="PS50158"/>
    </source>
</evidence>
<feature type="domain" description="CCHC-type" evidence="3">
    <location>
        <begin position="443"/>
        <end position="456"/>
    </location>
</feature>
<proteinExistence type="predicted"/>
<sequence length="484" mass="55332">MDLEPETRRKIEDMVMDLLKQSNIEETTEFSIRVAASERLGIDLSDPNRKQFVRNVVESYLRTVAAEDATVAAEQKPPELIAPPEEPIEAALQLPKLSTEVKDDCDQVIFQLSNKRNVVVKKFKGTTLVSIREFFQKDGKQIPTSKGISLSSEQWSTFKKNVPAIEEAITKLEGKMKSELHGKQNGDAYNSVVDVAPPLEHVPVEVSRFDGKNYQLWAQQMESLLKQLKIDYVLAELSPNAVLGENSSAEEIARTKNAERRWVNDDLMCRRNILTHLSDSLFCLYANRKMSAKELWEDLKLVYLYEEHGSKRAQVKKYLEFQMVDERAIVEQIQEFNSIADSLVAAGMFLDENFHASAIISKLPPSWKDFCIKSMREEYLPLWRLIDCIRMEEESRNGFKRVGEPYSRIGFNHSNKGGPRESDNKFPGMHRNKSESNGKSIACYICGKKGHLSKHCWRRYDKQGNERKAEDVCIPQEVNMVGGC</sequence>
<dbReference type="Proteomes" id="UP000289738">
    <property type="component" value="Chromosome B06"/>
</dbReference>
<dbReference type="Pfam" id="PF02229">
    <property type="entry name" value="PC4"/>
    <property type="match status" value="1"/>
</dbReference>
<name>A0A444YLA1_ARAHY</name>
<dbReference type="AlphaFoldDB" id="A0A444YLA1"/>
<dbReference type="SMR" id="A0A444YLA1"/>
<dbReference type="FunFam" id="2.30.31.10:FF:000011">
    <property type="entry name" value="RNA polymerase II transcriptional coactivator KELP"/>
    <property type="match status" value="1"/>
</dbReference>
<comment type="caution">
    <text evidence="5">The sequence shown here is derived from an EMBL/GenBank/DDBJ whole genome shotgun (WGS) entry which is preliminary data.</text>
</comment>
<dbReference type="InterPro" id="IPR014876">
    <property type="entry name" value="DEK_C"/>
</dbReference>
<dbReference type="Gramene" id="arahy.Tifrunner.gnm2.ann2.Ah16g158700.1">
    <property type="protein sequence ID" value="arahy.Tifrunner.gnm2.ann2.Ah16g158700.1-CDS"/>
    <property type="gene ID" value="arahy.Tifrunner.gnm2.ann2.Ah16g158700"/>
</dbReference>
<gene>
    <name evidence="5" type="ORF">Ahy_B06g081482</name>
</gene>
<dbReference type="OrthoDB" id="2505440at2759"/>
<organism evidence="5 6">
    <name type="scientific">Arachis hypogaea</name>
    <name type="common">Peanut</name>
    <dbReference type="NCBI Taxonomy" id="3818"/>
    <lineage>
        <taxon>Eukaryota</taxon>
        <taxon>Viridiplantae</taxon>
        <taxon>Streptophyta</taxon>
        <taxon>Embryophyta</taxon>
        <taxon>Tracheophyta</taxon>
        <taxon>Spermatophyta</taxon>
        <taxon>Magnoliopsida</taxon>
        <taxon>eudicotyledons</taxon>
        <taxon>Gunneridae</taxon>
        <taxon>Pentapetalae</taxon>
        <taxon>rosids</taxon>
        <taxon>fabids</taxon>
        <taxon>Fabales</taxon>
        <taxon>Fabaceae</taxon>
        <taxon>Papilionoideae</taxon>
        <taxon>50 kb inversion clade</taxon>
        <taxon>dalbergioids sensu lato</taxon>
        <taxon>Dalbergieae</taxon>
        <taxon>Pterocarpus clade</taxon>
        <taxon>Arachis</taxon>
    </lineage>
</organism>
<dbReference type="InterPro" id="IPR001878">
    <property type="entry name" value="Znf_CCHC"/>
</dbReference>
<evidence type="ECO:0000256" key="1">
    <source>
        <dbReference type="PROSITE-ProRule" id="PRU00047"/>
    </source>
</evidence>
<dbReference type="GO" id="GO:0003677">
    <property type="term" value="F:DNA binding"/>
    <property type="evidence" value="ECO:0007669"/>
    <property type="project" value="InterPro"/>
</dbReference>
<dbReference type="InterPro" id="IPR036875">
    <property type="entry name" value="Znf_CCHC_sf"/>
</dbReference>
<dbReference type="Gene3D" id="4.10.60.10">
    <property type="entry name" value="Zinc finger, CCHC-type"/>
    <property type="match status" value="1"/>
</dbReference>